<evidence type="ECO:0000259" key="3">
    <source>
        <dbReference type="Pfam" id="PF20645"/>
    </source>
</evidence>
<keyword evidence="2" id="KW-0812">Transmembrane</keyword>
<proteinExistence type="predicted"/>
<evidence type="ECO:0000313" key="4">
    <source>
        <dbReference type="EMBL" id="VDK43372.1"/>
    </source>
</evidence>
<gene>
    <name evidence="4" type="ORF">CGOC_LOCUS164</name>
</gene>
<keyword evidence="2" id="KW-1133">Transmembrane helix</keyword>
<dbReference type="EMBL" id="UYRV01000198">
    <property type="protein sequence ID" value="VDK43372.1"/>
    <property type="molecule type" value="Genomic_DNA"/>
</dbReference>
<dbReference type="InterPro" id="IPR048538">
    <property type="entry name" value="Rrn7_cyclin_C"/>
</dbReference>
<dbReference type="Pfam" id="PF20645">
    <property type="entry name" value="Rrn7_cyclin_C"/>
    <property type="match status" value="1"/>
</dbReference>
<evidence type="ECO:0000313" key="5">
    <source>
        <dbReference type="Proteomes" id="UP000271889"/>
    </source>
</evidence>
<feature type="transmembrane region" description="Helical" evidence="2">
    <location>
        <begin position="6"/>
        <end position="26"/>
    </location>
</feature>
<feature type="domain" description="Rrn7/TAF1B C-terminal cyclin" evidence="3">
    <location>
        <begin position="69"/>
        <end position="227"/>
    </location>
</feature>
<keyword evidence="2" id="KW-0472">Membrane</keyword>
<dbReference type="Proteomes" id="UP000271889">
    <property type="component" value="Unassembled WGS sequence"/>
</dbReference>
<organism evidence="4 5">
    <name type="scientific">Cylicostephanus goldi</name>
    <name type="common">Nematode worm</name>
    <dbReference type="NCBI Taxonomy" id="71465"/>
    <lineage>
        <taxon>Eukaryota</taxon>
        <taxon>Metazoa</taxon>
        <taxon>Ecdysozoa</taxon>
        <taxon>Nematoda</taxon>
        <taxon>Chromadorea</taxon>
        <taxon>Rhabditida</taxon>
        <taxon>Rhabditina</taxon>
        <taxon>Rhabditomorpha</taxon>
        <taxon>Strongyloidea</taxon>
        <taxon>Strongylidae</taxon>
        <taxon>Cylicostephanus</taxon>
    </lineage>
</organism>
<sequence length="656" mass="75710">MDVAVAILYVSVITIGCRWIVLSDIVRWIREDRMGITLFQRMLLECGGAEGMKQSKCGSFANMDLPLYEFQRTALFVWQICSLPQTPAKIDFKQIIARCLYHLNLPEAMFERVMILMKLAPPCKILDEESLRRQGRIEQGPYANGFNVPGTRKFGALQMLFAFGRQIRHRSTTCSDIFFSAETKVFALILMALKLSFGLDDNRESALPKQEERTNSFNFMEWFYQLKMRMMFWEGYDPLDVLQTWKPVQPLYYENEFPRGENVHFYVHANQNGKPAYCIRHYPRDGGFTNCIPRTMRIDSSTSLPNPFPEHTHDALSNRSDENALYAPLQSQTNVLREFLSRRRTENERQRIRVIVDEEAVKVFKASYENCELAKGASEGASEGGFSSKWFSEFPCSNEYKRLPRPNWTNGGIIHLKENDDRLRRLNKRMGLHTKNSGLRMIFASRKAATDAWRLAQTEMSQTFLALIEWFSKIIGESQAILYAAFLMVETQVIDGEKFEKLKECMVDGRIHPIETSTLHKDGHRSFKTHYISAAEDVSEAHEVDMVRIGLPRNWASGINEANPEDCEDLELASDSTISDEYSSESDDLFTEESDDERRSRDRTLGSNRADMETSFSSALEPSELPPSKREPLDAQSDVLNYDFDTIWRLVAMRYW</sequence>
<reference evidence="4 5" key="1">
    <citation type="submission" date="2018-11" db="EMBL/GenBank/DDBJ databases">
        <authorList>
            <consortium name="Pathogen Informatics"/>
        </authorList>
    </citation>
    <scope>NUCLEOTIDE SEQUENCE [LARGE SCALE GENOMIC DNA]</scope>
</reference>
<dbReference type="AlphaFoldDB" id="A0A3P6Q193"/>
<feature type="compositionally biased region" description="Acidic residues" evidence="1">
    <location>
        <begin position="582"/>
        <end position="595"/>
    </location>
</feature>
<dbReference type="OrthoDB" id="10069252at2759"/>
<evidence type="ECO:0000256" key="2">
    <source>
        <dbReference type="SAM" id="Phobius"/>
    </source>
</evidence>
<protein>
    <recommendedName>
        <fullName evidence="3">Rrn7/TAF1B C-terminal cyclin domain-containing protein</fullName>
    </recommendedName>
</protein>
<name>A0A3P6Q193_CYLGO</name>
<evidence type="ECO:0000256" key="1">
    <source>
        <dbReference type="SAM" id="MobiDB-lite"/>
    </source>
</evidence>
<feature type="region of interest" description="Disordered" evidence="1">
    <location>
        <begin position="576"/>
        <end position="633"/>
    </location>
</feature>
<keyword evidence="5" id="KW-1185">Reference proteome</keyword>
<accession>A0A3P6Q193</accession>